<protein>
    <submittedName>
        <fullName evidence="2">Protein EFR3 homolog cmp44E</fullName>
    </submittedName>
</protein>
<dbReference type="InterPro" id="IPR016024">
    <property type="entry name" value="ARM-type_fold"/>
</dbReference>
<comment type="similarity">
    <text evidence="1">Belongs to the EFR3 family.</text>
</comment>
<dbReference type="EMBL" id="HBUF01192550">
    <property type="protein sequence ID" value="CAG6658840.1"/>
    <property type="molecule type" value="Transcribed_RNA"/>
</dbReference>
<dbReference type="PANTHER" id="PTHR12444">
    <property type="entry name" value="PROTEIN EFR3 HOMOLOG CMP44E"/>
    <property type="match status" value="1"/>
</dbReference>
<dbReference type="Gene3D" id="1.25.10.10">
    <property type="entry name" value="Leucine-rich Repeat Variant"/>
    <property type="match status" value="1"/>
</dbReference>
<dbReference type="Pfam" id="PF21052">
    <property type="entry name" value="EFR3_ARM"/>
    <property type="match status" value="1"/>
</dbReference>
<dbReference type="AlphaFoldDB" id="A0A8D8RWV8"/>
<name>A0A8D8RWV8_9HEMI</name>
<dbReference type="InterPro" id="IPR049152">
    <property type="entry name" value="EFR3-like_ARM"/>
</dbReference>
<dbReference type="PANTHER" id="PTHR12444:SF8">
    <property type="entry name" value="PROTEIN EFR3 HOMOLOG CMP44E"/>
    <property type="match status" value="1"/>
</dbReference>
<dbReference type="EMBL" id="HBUF01192549">
    <property type="protein sequence ID" value="CAG6658839.1"/>
    <property type="molecule type" value="Transcribed_RNA"/>
</dbReference>
<dbReference type="InterPro" id="IPR011989">
    <property type="entry name" value="ARM-like"/>
</dbReference>
<dbReference type="SUPFAM" id="SSF48371">
    <property type="entry name" value="ARM repeat"/>
    <property type="match status" value="1"/>
</dbReference>
<reference evidence="2" key="1">
    <citation type="submission" date="2021-05" db="EMBL/GenBank/DDBJ databases">
        <authorList>
            <person name="Alioto T."/>
            <person name="Alioto T."/>
            <person name="Gomez Garrido J."/>
        </authorList>
    </citation>
    <scope>NUCLEOTIDE SEQUENCE</scope>
</reference>
<evidence type="ECO:0000256" key="1">
    <source>
        <dbReference type="ARBA" id="ARBA00010216"/>
    </source>
</evidence>
<dbReference type="GO" id="GO:0005886">
    <property type="term" value="C:plasma membrane"/>
    <property type="evidence" value="ECO:0007669"/>
    <property type="project" value="TreeGrafter"/>
</dbReference>
<organism evidence="2">
    <name type="scientific">Cacopsylla melanoneura</name>
    <dbReference type="NCBI Taxonomy" id="428564"/>
    <lineage>
        <taxon>Eukaryota</taxon>
        <taxon>Metazoa</taxon>
        <taxon>Ecdysozoa</taxon>
        <taxon>Arthropoda</taxon>
        <taxon>Hexapoda</taxon>
        <taxon>Insecta</taxon>
        <taxon>Pterygota</taxon>
        <taxon>Neoptera</taxon>
        <taxon>Paraneoptera</taxon>
        <taxon>Hemiptera</taxon>
        <taxon>Sternorrhyncha</taxon>
        <taxon>Psylloidea</taxon>
        <taxon>Psyllidae</taxon>
        <taxon>Psyllinae</taxon>
        <taxon>Cacopsylla</taxon>
    </lineage>
</organism>
<accession>A0A8D8RWV8</accession>
<dbReference type="GO" id="GO:0072659">
    <property type="term" value="P:protein localization to plasma membrane"/>
    <property type="evidence" value="ECO:0007669"/>
    <property type="project" value="TreeGrafter"/>
</dbReference>
<sequence length="758" mass="86727">MSQNSFLHKCVDNSCFTCLQPRYKVLINNIYPPNPEEGLIKNNMDKLTFYALSSPEKLDRIGDYLYETASRDISRKRTQYVIMSLEAMNQILLSCHAHALNLFIESFLKLIQKLLECHEHVLQILATQSFVKYANIEEDTPSYHRRYDFFISKFSSMCHDSDVELRMAGISGIQGIIRKTVSDDLADNIWKSHHLDKVIPSLLYNMHHEMTSEGSQMAETCLRELVGRAAFGHVKGVVGPVLNHLDMHRLWPPNEFAYQCFRILVFSVQSQYSYLIIESLLHHLNKHASSAFDIKTKIADVLARIIKIIATNVIGSTVLEITNSLLDHLKLSVCDDRDQELYEKALLTSIGELASNLPDYQKSEIMMFIVSKVNAQSNCSVQKTYLRALYVVSLKFTNISMDRTFPRSFLDPVLNMIQSDHAELRILVQQVFHNLLDRHGNAEKFNEMVLATEQTDVISEYPNSGDTLFLRKYGVTLFRSIFASLESPSNTSDNIKATYKTLALICCELVSPENVADYIAFVMNIQELASAESNLTLGLRNQLHVMVISLFSLVVNLLPLTEVKQYVDKVIQNRKSAKVWNLLPESVQDEGNVSENSDSEDSVELYLNDKILSEYFKSNKIEHGAMTGSFTCLEFQHRFTSEETDDTNSDVDSEQNDVNMEHDLSFETTKRLLLEPSKEKRKQLESLKQQELARKFRVSPFAVIMDEHTSSGQEPESLTWILNQVFEKQDALIASHKTRQTPPPQPIYETLFPQLFVY</sequence>
<proteinExistence type="inferred from homology"/>
<dbReference type="EMBL" id="HBUF01192551">
    <property type="protein sequence ID" value="CAG6658841.1"/>
    <property type="molecule type" value="Transcribed_RNA"/>
</dbReference>
<evidence type="ECO:0000313" key="2">
    <source>
        <dbReference type="EMBL" id="CAG6658840.1"/>
    </source>
</evidence>
<dbReference type="InterPro" id="IPR051851">
    <property type="entry name" value="EFR3_Homologs"/>
</dbReference>